<proteinExistence type="inferred from homology"/>
<evidence type="ECO:0000259" key="3">
    <source>
        <dbReference type="Pfam" id="PF20695"/>
    </source>
</evidence>
<dbReference type="AlphaFoldDB" id="X0SQ23"/>
<dbReference type="InterPro" id="IPR048304">
    <property type="entry name" value="UbiD_Rift_dom"/>
</dbReference>
<dbReference type="InterPro" id="IPR002830">
    <property type="entry name" value="UbiD"/>
</dbReference>
<evidence type="ECO:0000256" key="1">
    <source>
        <dbReference type="ARBA" id="ARBA00010021"/>
    </source>
</evidence>
<protein>
    <recommendedName>
        <fullName evidence="6">UbiD family decarboxylase</fullName>
    </recommendedName>
</protein>
<reference evidence="5" key="1">
    <citation type="journal article" date="2014" name="Front. Microbiol.">
        <title>High frequency of phylogenetically diverse reductive dehalogenase-homologous genes in deep subseafloor sedimentary metagenomes.</title>
        <authorList>
            <person name="Kawai M."/>
            <person name="Futagami T."/>
            <person name="Toyoda A."/>
            <person name="Takaki Y."/>
            <person name="Nishi S."/>
            <person name="Hori S."/>
            <person name="Arai W."/>
            <person name="Tsubouchi T."/>
            <person name="Morono Y."/>
            <person name="Uchiyama I."/>
            <person name="Ito T."/>
            <person name="Fujiyama A."/>
            <person name="Inagaki F."/>
            <person name="Takami H."/>
        </authorList>
    </citation>
    <scope>NUCLEOTIDE SEQUENCE</scope>
    <source>
        <strain evidence="5">Expedition CK06-06</strain>
    </source>
</reference>
<comment type="caution">
    <text evidence="5">The sequence shown here is derived from an EMBL/GenBank/DDBJ whole genome shotgun (WGS) entry which is preliminary data.</text>
</comment>
<dbReference type="Gene3D" id="3.40.1670.10">
    <property type="entry name" value="UbiD C-terminal domain-like"/>
    <property type="match status" value="1"/>
</dbReference>
<dbReference type="GO" id="GO:0005737">
    <property type="term" value="C:cytoplasm"/>
    <property type="evidence" value="ECO:0007669"/>
    <property type="project" value="TreeGrafter"/>
</dbReference>
<dbReference type="InterPro" id="IPR049381">
    <property type="entry name" value="UbiD-like_C"/>
</dbReference>
<sequence length="459" mass="50224">MPYKDLREFVDFLNKKGELKVCQKQVDTKIEIAKVVDKSSKVGGPAMLFKNVKGFETPVVAGLFGTMDRAFTAIDSNKYDAFKKMAQGLDNPISPKMLKDGPCKEVVKTGKDIDLHEIPVLWHHKKDSHYFITTGVCRVRDPDSDVCNSSINRLAIQGKEWMTIQSNPPHQLGIIVSKYLERGQACPVAIAVGTDPTTFACSACGIPYGMDEFDFTGGVIGEPLELVKCETNDLEVPATSELVIEGEIRPGDEDGYVGKTEYANEAPFAEITGYFGKQTRSPVIHVTAISHRKNYIYHGLASAEPPSEHQVLNCLGMQSNVFVAAKSIVPAENIVAINPLMGACGWGIAIAIKKKYPGQARQVIYTLLAKAAMKKVIVVDPDIDIFNPIDLEWAVSYRATAGDYVITKELPGVNLDTTVTTPPNLMSKVGIDATLPLEGDKKGKVEILRELGPAKYYDL</sequence>
<feature type="domain" description="3-octaprenyl-4-hydroxybenzoate carboxy-lyase-like C-terminal" evidence="4">
    <location>
        <begin position="332"/>
        <end position="433"/>
    </location>
</feature>
<evidence type="ECO:0000259" key="2">
    <source>
        <dbReference type="Pfam" id="PF01977"/>
    </source>
</evidence>
<dbReference type="NCBIfam" id="TIGR00148">
    <property type="entry name" value="UbiD family decarboxylase"/>
    <property type="match status" value="1"/>
</dbReference>
<organism evidence="5">
    <name type="scientific">marine sediment metagenome</name>
    <dbReference type="NCBI Taxonomy" id="412755"/>
    <lineage>
        <taxon>unclassified sequences</taxon>
        <taxon>metagenomes</taxon>
        <taxon>ecological metagenomes</taxon>
    </lineage>
</organism>
<feature type="domain" description="3-octaprenyl-4-hydroxybenzoate carboxy-lyase-like N-terminal" evidence="3">
    <location>
        <begin position="11"/>
        <end position="87"/>
    </location>
</feature>
<feature type="domain" description="3-octaprenyl-4-hydroxybenzoate carboxy-lyase-like Rift-related" evidence="2">
    <location>
        <begin position="99"/>
        <end position="301"/>
    </location>
</feature>
<dbReference type="SUPFAM" id="SSF50475">
    <property type="entry name" value="FMN-binding split barrel"/>
    <property type="match status" value="1"/>
</dbReference>
<dbReference type="Pfam" id="PF01977">
    <property type="entry name" value="UbiD"/>
    <property type="match status" value="1"/>
</dbReference>
<dbReference type="Pfam" id="PF20696">
    <property type="entry name" value="UbiD_C"/>
    <property type="match status" value="1"/>
</dbReference>
<evidence type="ECO:0008006" key="6">
    <source>
        <dbReference type="Google" id="ProtNLM"/>
    </source>
</evidence>
<dbReference type="EMBL" id="BARS01002233">
    <property type="protein sequence ID" value="GAF83179.1"/>
    <property type="molecule type" value="Genomic_DNA"/>
</dbReference>
<feature type="non-terminal residue" evidence="5">
    <location>
        <position position="459"/>
    </location>
</feature>
<dbReference type="InterPro" id="IPR049383">
    <property type="entry name" value="UbiD-like_N"/>
</dbReference>
<gene>
    <name evidence="5" type="ORF">S01H1_04211</name>
</gene>
<dbReference type="GO" id="GO:0016831">
    <property type="term" value="F:carboxy-lyase activity"/>
    <property type="evidence" value="ECO:0007669"/>
    <property type="project" value="InterPro"/>
</dbReference>
<accession>X0SQ23</accession>
<dbReference type="Pfam" id="PF20695">
    <property type="entry name" value="UbiD_N"/>
    <property type="match status" value="1"/>
</dbReference>
<comment type="similarity">
    <text evidence="1">Belongs to the UbiD family.</text>
</comment>
<name>X0SQ23_9ZZZZ</name>
<dbReference type="SUPFAM" id="SSF143968">
    <property type="entry name" value="UbiD C-terminal domain-like"/>
    <property type="match status" value="1"/>
</dbReference>
<dbReference type="PANTHER" id="PTHR30108">
    <property type="entry name" value="3-OCTAPRENYL-4-HYDROXYBENZOATE CARBOXY-LYASE-RELATED"/>
    <property type="match status" value="1"/>
</dbReference>
<evidence type="ECO:0000313" key="5">
    <source>
        <dbReference type="EMBL" id="GAF83179.1"/>
    </source>
</evidence>
<dbReference type="PANTHER" id="PTHR30108:SF21">
    <property type="entry name" value="4-HYDROXYBENZOATE DECARBOXYLASE"/>
    <property type="match status" value="1"/>
</dbReference>
<evidence type="ECO:0000259" key="4">
    <source>
        <dbReference type="Pfam" id="PF20696"/>
    </source>
</evidence>